<protein>
    <submittedName>
        <fullName evidence="1">YqgE/AlgH family protein</fullName>
    </submittedName>
</protein>
<evidence type="ECO:0000313" key="2">
    <source>
        <dbReference type="Proteomes" id="UP001631993"/>
    </source>
</evidence>
<dbReference type="PANTHER" id="PTHR31984:SF17">
    <property type="entry name" value="TRANSCRIPTIONAL REGULATOR"/>
    <property type="match status" value="1"/>
</dbReference>
<dbReference type="RefSeq" id="WP_409097936.1">
    <property type="nucleotide sequence ID" value="NZ_JBJVNE010000246.1"/>
</dbReference>
<feature type="non-terminal residue" evidence="1">
    <location>
        <position position="92"/>
    </location>
</feature>
<proteinExistence type="predicted"/>
<dbReference type="Proteomes" id="UP001631993">
    <property type="component" value="Unassembled WGS sequence"/>
</dbReference>
<evidence type="ECO:0000313" key="1">
    <source>
        <dbReference type="EMBL" id="MFM9653712.1"/>
    </source>
</evidence>
<name>A0ABW9J0P0_STRGJ</name>
<dbReference type="InterPro" id="IPR003774">
    <property type="entry name" value="AlgH-like"/>
</dbReference>
<organism evidence="1 2">
    <name type="scientific">Streptomyces galilaeus</name>
    <dbReference type="NCBI Taxonomy" id="33899"/>
    <lineage>
        <taxon>Bacteria</taxon>
        <taxon>Bacillati</taxon>
        <taxon>Actinomycetota</taxon>
        <taxon>Actinomycetes</taxon>
        <taxon>Kitasatosporales</taxon>
        <taxon>Streptomycetaceae</taxon>
        <taxon>Streptomyces</taxon>
    </lineage>
</organism>
<reference evidence="1 2" key="1">
    <citation type="submission" date="2024-12" db="EMBL/GenBank/DDBJ databases">
        <title>Forecasting of Potato common scab and diversities of Pathogenic streptomyces spp. in china.</title>
        <authorList>
            <person name="Handique U."/>
            <person name="Wu J."/>
        </authorList>
    </citation>
    <scope>NUCLEOTIDE SEQUENCE [LARGE SCALE GENOMIC DNA]</scope>
    <source>
        <strain evidence="1 2">ZRIMU1585</strain>
    </source>
</reference>
<dbReference type="Gene3D" id="3.40.1740.10">
    <property type="entry name" value="VC0467-like"/>
    <property type="match status" value="1"/>
</dbReference>
<gene>
    <name evidence="1" type="ORF">ACKI1S_47690</name>
</gene>
<accession>A0ABW9J0P0</accession>
<feature type="non-terminal residue" evidence="1">
    <location>
        <position position="1"/>
    </location>
</feature>
<dbReference type="PANTHER" id="PTHR31984">
    <property type="entry name" value="TRANSPORTER, PUTATIVE (DUF179)-RELATED"/>
    <property type="match status" value="1"/>
</dbReference>
<sequence length="92" mass="10361">LGDLVDKAVGIKFPMYEGGPVQPNAVHFLHTRADIISDAISVNEGIYWGGQFEEAVEAIRVGKLKAQEIRFFLGYSGWGENQLQEEYDEKSW</sequence>
<comment type="caution">
    <text evidence="1">The sequence shown here is derived from an EMBL/GenBank/DDBJ whole genome shotgun (WGS) entry which is preliminary data.</text>
</comment>
<dbReference type="Pfam" id="PF02622">
    <property type="entry name" value="DUF179"/>
    <property type="match status" value="1"/>
</dbReference>
<keyword evidence="2" id="KW-1185">Reference proteome</keyword>
<dbReference type="SUPFAM" id="SSF143456">
    <property type="entry name" value="VC0467-like"/>
    <property type="match status" value="1"/>
</dbReference>
<dbReference type="EMBL" id="JBJVNE010000246">
    <property type="protein sequence ID" value="MFM9653712.1"/>
    <property type="molecule type" value="Genomic_DNA"/>
</dbReference>